<accession>A0AAP2HQ00</accession>
<proteinExistence type="predicted"/>
<protein>
    <submittedName>
        <fullName evidence="8">Type II secretion system F family protein</fullName>
    </submittedName>
</protein>
<feature type="domain" description="Type II secretion system protein GspF" evidence="7">
    <location>
        <begin position="62"/>
        <end position="155"/>
    </location>
</feature>
<reference evidence="8" key="1">
    <citation type="submission" date="2021-06" db="EMBL/GenBank/DDBJ databases">
        <title>A collection of bacterial strains from the Burkholderia cepacia Research Laboratory and Repository.</title>
        <authorList>
            <person name="Lipuma J."/>
            <person name="Spilker T."/>
        </authorList>
    </citation>
    <scope>NUCLEOTIDE SEQUENCE</scope>
    <source>
        <strain evidence="8">AU37435</strain>
    </source>
</reference>
<feature type="transmembrane region" description="Helical" evidence="6">
    <location>
        <begin position="136"/>
        <end position="154"/>
    </location>
</feature>
<dbReference type="InterPro" id="IPR003004">
    <property type="entry name" value="GspF/PilC"/>
</dbReference>
<feature type="domain" description="Type II secretion system protein GspF" evidence="7">
    <location>
        <begin position="235"/>
        <end position="348"/>
    </location>
</feature>
<evidence type="ECO:0000256" key="6">
    <source>
        <dbReference type="SAM" id="Phobius"/>
    </source>
</evidence>
<dbReference type="PANTHER" id="PTHR30012">
    <property type="entry name" value="GENERAL SECRETION PATHWAY PROTEIN"/>
    <property type="match status" value="1"/>
</dbReference>
<dbReference type="Pfam" id="PF00482">
    <property type="entry name" value="T2SSF"/>
    <property type="match status" value="2"/>
</dbReference>
<evidence type="ECO:0000256" key="5">
    <source>
        <dbReference type="ARBA" id="ARBA00023136"/>
    </source>
</evidence>
<comment type="subcellular location">
    <subcellularLocation>
        <location evidence="1">Cell membrane</location>
        <topology evidence="1">Multi-pass membrane protein</topology>
    </subcellularLocation>
</comment>
<keyword evidence="5 6" id="KW-0472">Membrane</keyword>
<sequence length="366" mass="40709">MKRAKLSWSRRRALYEIAEGLLGEGGQGDKGEKKLIDILRDYQKSLLERDTSSLFRRMWRKNGKAIAALAQIEKAVRDGRSFTAAMGQSLPSMERTILASGERSSNLSAAMRMVLELREMLFDIQWQFASSMAQPVVYIVAVYVFLVVIGAVVVPEYSSFFPAEKWTGWAAVMLGMSKLVSGPALIATVVGFLGAIFGIAWAMPRWTGWGRTFMDRYVFPFSTYQYVNGTMWVVSFAVLLKAGVADKSALSEQMQFGSPWLAARLRPIRDGIVGGKSLSRAMLDAKTDFPSYELIDAIRAREGSENFAEKIELVARKEMKKMRRRFILYSALWGLFVFLLLIGVVVVLQLGVNDLSAGSQAAVGGF</sequence>
<organism evidence="8 9">
    <name type="scientific">Burkholderia multivorans</name>
    <dbReference type="NCBI Taxonomy" id="87883"/>
    <lineage>
        <taxon>Bacteria</taxon>
        <taxon>Pseudomonadati</taxon>
        <taxon>Pseudomonadota</taxon>
        <taxon>Betaproteobacteria</taxon>
        <taxon>Burkholderiales</taxon>
        <taxon>Burkholderiaceae</taxon>
        <taxon>Burkholderia</taxon>
        <taxon>Burkholderia cepacia complex</taxon>
    </lineage>
</organism>
<evidence type="ECO:0000256" key="3">
    <source>
        <dbReference type="ARBA" id="ARBA00022692"/>
    </source>
</evidence>
<keyword evidence="3 6" id="KW-0812">Transmembrane</keyword>
<evidence type="ECO:0000259" key="7">
    <source>
        <dbReference type="Pfam" id="PF00482"/>
    </source>
</evidence>
<evidence type="ECO:0000313" key="8">
    <source>
        <dbReference type="EMBL" id="MBU9360517.1"/>
    </source>
</evidence>
<keyword evidence="4 6" id="KW-1133">Transmembrane helix</keyword>
<feature type="transmembrane region" description="Helical" evidence="6">
    <location>
        <begin position="326"/>
        <end position="350"/>
    </location>
</feature>
<dbReference type="RefSeq" id="WP_217085023.1">
    <property type="nucleotide sequence ID" value="NZ_JAHPMX010000030.1"/>
</dbReference>
<gene>
    <name evidence="8" type="ORF">KTE52_29775</name>
</gene>
<evidence type="ECO:0000256" key="4">
    <source>
        <dbReference type="ARBA" id="ARBA00022989"/>
    </source>
</evidence>
<dbReference type="AlphaFoldDB" id="A0AAP2HQ00"/>
<dbReference type="GO" id="GO:0005886">
    <property type="term" value="C:plasma membrane"/>
    <property type="evidence" value="ECO:0007669"/>
    <property type="project" value="UniProtKB-SubCell"/>
</dbReference>
<evidence type="ECO:0000313" key="9">
    <source>
        <dbReference type="Proteomes" id="UP001196915"/>
    </source>
</evidence>
<evidence type="ECO:0000256" key="2">
    <source>
        <dbReference type="ARBA" id="ARBA00022475"/>
    </source>
</evidence>
<feature type="transmembrane region" description="Helical" evidence="6">
    <location>
        <begin position="184"/>
        <end position="203"/>
    </location>
</feature>
<keyword evidence="2" id="KW-1003">Cell membrane</keyword>
<name>A0AAP2HQ00_9BURK</name>
<dbReference type="InterPro" id="IPR018076">
    <property type="entry name" value="T2SS_GspF_dom"/>
</dbReference>
<comment type="caution">
    <text evidence="8">The sequence shown here is derived from an EMBL/GenBank/DDBJ whole genome shotgun (WGS) entry which is preliminary data.</text>
</comment>
<dbReference type="PANTHER" id="PTHR30012:SF0">
    <property type="entry name" value="TYPE II SECRETION SYSTEM PROTEIN F-RELATED"/>
    <property type="match status" value="1"/>
</dbReference>
<dbReference type="Proteomes" id="UP001196915">
    <property type="component" value="Unassembled WGS sequence"/>
</dbReference>
<dbReference type="EMBL" id="JAHPMX010000030">
    <property type="protein sequence ID" value="MBU9360517.1"/>
    <property type="molecule type" value="Genomic_DNA"/>
</dbReference>
<evidence type="ECO:0000256" key="1">
    <source>
        <dbReference type="ARBA" id="ARBA00004651"/>
    </source>
</evidence>